<evidence type="ECO:0000313" key="3">
    <source>
        <dbReference type="Proteomes" id="UP000823674"/>
    </source>
</evidence>
<gene>
    <name evidence="2" type="primary">A09g502240.1_BraROA</name>
    <name evidence="2" type="ORF">IGI04_034080</name>
</gene>
<organism evidence="2 3">
    <name type="scientific">Brassica rapa subsp. trilocularis</name>
    <dbReference type="NCBI Taxonomy" id="1813537"/>
    <lineage>
        <taxon>Eukaryota</taxon>
        <taxon>Viridiplantae</taxon>
        <taxon>Streptophyta</taxon>
        <taxon>Embryophyta</taxon>
        <taxon>Tracheophyta</taxon>
        <taxon>Spermatophyta</taxon>
        <taxon>Magnoliopsida</taxon>
        <taxon>eudicotyledons</taxon>
        <taxon>Gunneridae</taxon>
        <taxon>Pentapetalae</taxon>
        <taxon>rosids</taxon>
        <taxon>malvids</taxon>
        <taxon>Brassicales</taxon>
        <taxon>Brassicaceae</taxon>
        <taxon>Brassiceae</taxon>
        <taxon>Brassica</taxon>
    </lineage>
</organism>
<comment type="caution">
    <text evidence="2">The sequence shown here is derived from an EMBL/GenBank/DDBJ whole genome shotgun (WGS) entry which is preliminary data.</text>
</comment>
<accession>A0ABQ7L9P9</accession>
<evidence type="ECO:0000256" key="1">
    <source>
        <dbReference type="SAM" id="MobiDB-lite"/>
    </source>
</evidence>
<dbReference type="Proteomes" id="UP000823674">
    <property type="component" value="Chromosome A09"/>
</dbReference>
<evidence type="ECO:0000313" key="2">
    <source>
        <dbReference type="EMBL" id="KAG5382610.1"/>
    </source>
</evidence>
<keyword evidence="3" id="KW-1185">Reference proteome</keyword>
<feature type="region of interest" description="Disordered" evidence="1">
    <location>
        <begin position="1"/>
        <end position="20"/>
    </location>
</feature>
<proteinExistence type="predicted"/>
<reference evidence="2 3" key="1">
    <citation type="submission" date="2021-03" db="EMBL/GenBank/DDBJ databases">
        <authorList>
            <person name="King G.J."/>
            <person name="Bancroft I."/>
            <person name="Baten A."/>
            <person name="Bloomfield J."/>
            <person name="Borpatragohain P."/>
            <person name="He Z."/>
            <person name="Irish N."/>
            <person name="Irwin J."/>
            <person name="Liu K."/>
            <person name="Mauleon R.P."/>
            <person name="Moore J."/>
            <person name="Morris R."/>
            <person name="Ostergaard L."/>
            <person name="Wang B."/>
            <person name="Wells R."/>
        </authorList>
    </citation>
    <scope>NUCLEOTIDE SEQUENCE [LARGE SCALE GENOMIC DNA]</scope>
    <source>
        <strain evidence="2">R-o-18</strain>
        <tissue evidence="2">Leaf</tissue>
    </source>
</reference>
<sequence>MYVSLAFVSSGSSQRSSPRRRCAKPVPLLYMGRGLNGCNGHGLVKRRQQSLGLPSRTTASLALDSSSYCRLLPLLQGLRAPFSSVARGN</sequence>
<protein>
    <submittedName>
        <fullName evidence="2">Uncharacterized protein</fullName>
    </submittedName>
</protein>
<dbReference type="EMBL" id="JADBGQ010000008">
    <property type="protein sequence ID" value="KAG5382610.1"/>
    <property type="molecule type" value="Genomic_DNA"/>
</dbReference>
<name>A0ABQ7L9P9_BRACM</name>